<proteinExistence type="predicted"/>
<gene>
    <name evidence="2" type="ORF">J2W84_003036</name>
</gene>
<keyword evidence="1" id="KW-0472">Membrane</keyword>
<keyword evidence="3" id="KW-1185">Reference proteome</keyword>
<evidence type="ECO:0008006" key="4">
    <source>
        <dbReference type="Google" id="ProtNLM"/>
    </source>
</evidence>
<keyword evidence="1" id="KW-0812">Transmembrane</keyword>
<evidence type="ECO:0000256" key="1">
    <source>
        <dbReference type="SAM" id="Phobius"/>
    </source>
</evidence>
<accession>A0ABU1QY20</accession>
<dbReference type="EMBL" id="JAVDTI010000003">
    <property type="protein sequence ID" value="MDR6805988.1"/>
    <property type="molecule type" value="Genomic_DNA"/>
</dbReference>
<feature type="transmembrane region" description="Helical" evidence="1">
    <location>
        <begin position="88"/>
        <end position="106"/>
    </location>
</feature>
<sequence length="158" mass="17387">MDIFTLRQLFLVFHLSGMVLMIGTTVAEFVVFRVFVKLLSSHDKAVAGMLKLMSGLGKLLPVGGVLLLISAIGLMAVTEGIYLSQLWLQVKLALILLLPVNGMLIGNREMKRLKSSLSIEGDGPDTATPSSIMKLNRFYLVQLLVFFSIIILAVFKFT</sequence>
<reference evidence="2 3" key="1">
    <citation type="submission" date="2023-07" db="EMBL/GenBank/DDBJ databases">
        <title>Sorghum-associated microbial communities from plants grown in Nebraska, USA.</title>
        <authorList>
            <person name="Schachtman D."/>
        </authorList>
    </citation>
    <scope>NUCLEOTIDE SEQUENCE [LARGE SCALE GENOMIC DNA]</scope>
    <source>
        <strain evidence="2 3">BE57</strain>
    </source>
</reference>
<feature type="transmembrane region" description="Helical" evidence="1">
    <location>
        <begin position="138"/>
        <end position="157"/>
    </location>
</feature>
<dbReference type="RefSeq" id="WP_309984390.1">
    <property type="nucleotide sequence ID" value="NZ_JAVDTI010000003.1"/>
</dbReference>
<feature type="transmembrane region" description="Helical" evidence="1">
    <location>
        <begin position="12"/>
        <end position="36"/>
    </location>
</feature>
<comment type="caution">
    <text evidence="2">The sequence shown here is derived from an EMBL/GenBank/DDBJ whole genome shotgun (WGS) entry which is preliminary data.</text>
</comment>
<name>A0ABU1QY20_9BACT</name>
<protein>
    <recommendedName>
        <fullName evidence="4">DUF2269 family protein</fullName>
    </recommendedName>
</protein>
<dbReference type="Proteomes" id="UP001264980">
    <property type="component" value="Unassembled WGS sequence"/>
</dbReference>
<feature type="transmembrane region" description="Helical" evidence="1">
    <location>
        <begin position="56"/>
        <end position="76"/>
    </location>
</feature>
<organism evidence="2 3">
    <name type="scientific">Dyadobacter fermentans</name>
    <dbReference type="NCBI Taxonomy" id="94254"/>
    <lineage>
        <taxon>Bacteria</taxon>
        <taxon>Pseudomonadati</taxon>
        <taxon>Bacteroidota</taxon>
        <taxon>Cytophagia</taxon>
        <taxon>Cytophagales</taxon>
        <taxon>Spirosomataceae</taxon>
        <taxon>Dyadobacter</taxon>
    </lineage>
</organism>
<keyword evidence="1" id="KW-1133">Transmembrane helix</keyword>
<evidence type="ECO:0000313" key="2">
    <source>
        <dbReference type="EMBL" id="MDR6805988.1"/>
    </source>
</evidence>
<evidence type="ECO:0000313" key="3">
    <source>
        <dbReference type="Proteomes" id="UP001264980"/>
    </source>
</evidence>